<evidence type="ECO:0000313" key="3">
    <source>
        <dbReference type="Proteomes" id="UP001218188"/>
    </source>
</evidence>
<dbReference type="EMBL" id="JARJCM010000066">
    <property type="protein sequence ID" value="KAJ7033268.1"/>
    <property type="molecule type" value="Genomic_DNA"/>
</dbReference>
<dbReference type="AlphaFoldDB" id="A0AAD6SST8"/>
<sequence>MSRQTRSGKQFSPFESFLPVDPSNIDPSRFQIHRMDVSLEELFAAAEEAAENRAQAFEDAVIDPEDSGNEWEEIESRPPTPTMDSPSPTEPAGVDEELTEELTTPTQATPALSAAERQRLRKAQYNKKRRQDKRQQSASSPFTRTAHPKSLPTHRMLPPHNSTFDALDFQTTNGGAWLGRRQGEPTSKKGSKKAKKAAPTERRRHMPTAEELVNEMEYKYLCWDGKKPLLILDQYGRIIVAFAGAPEDPEWASVGKKALNAMKEAWEEGFRRGDFTLDDETHRRGTTFVPLTGGVSYGGGQQAH</sequence>
<comment type="caution">
    <text evidence="2">The sequence shown here is derived from an EMBL/GenBank/DDBJ whole genome shotgun (WGS) entry which is preliminary data.</text>
</comment>
<feature type="compositionally biased region" description="Basic residues" evidence="1">
    <location>
        <begin position="119"/>
        <end position="132"/>
    </location>
</feature>
<feature type="region of interest" description="Disordered" evidence="1">
    <location>
        <begin position="1"/>
        <end position="27"/>
    </location>
</feature>
<feature type="compositionally biased region" description="Polar residues" evidence="1">
    <location>
        <begin position="1"/>
        <end position="10"/>
    </location>
</feature>
<name>A0AAD6SST8_9AGAR</name>
<organism evidence="2 3">
    <name type="scientific">Mycena alexandri</name>
    <dbReference type="NCBI Taxonomy" id="1745969"/>
    <lineage>
        <taxon>Eukaryota</taxon>
        <taxon>Fungi</taxon>
        <taxon>Dikarya</taxon>
        <taxon>Basidiomycota</taxon>
        <taxon>Agaricomycotina</taxon>
        <taxon>Agaricomycetes</taxon>
        <taxon>Agaricomycetidae</taxon>
        <taxon>Agaricales</taxon>
        <taxon>Marasmiineae</taxon>
        <taxon>Mycenaceae</taxon>
        <taxon>Mycena</taxon>
    </lineage>
</organism>
<feature type="compositionally biased region" description="Basic residues" evidence="1">
    <location>
        <begin position="189"/>
        <end position="205"/>
    </location>
</feature>
<feature type="compositionally biased region" description="Acidic residues" evidence="1">
    <location>
        <begin position="60"/>
        <end position="73"/>
    </location>
</feature>
<gene>
    <name evidence="2" type="ORF">C8F04DRAFT_1261083</name>
</gene>
<feature type="region of interest" description="Disordered" evidence="1">
    <location>
        <begin position="54"/>
        <end position="205"/>
    </location>
</feature>
<evidence type="ECO:0000256" key="1">
    <source>
        <dbReference type="SAM" id="MobiDB-lite"/>
    </source>
</evidence>
<reference evidence="2" key="1">
    <citation type="submission" date="2023-03" db="EMBL/GenBank/DDBJ databases">
        <title>Massive genome expansion in bonnet fungi (Mycena s.s.) driven by repeated elements and novel gene families across ecological guilds.</title>
        <authorList>
            <consortium name="Lawrence Berkeley National Laboratory"/>
            <person name="Harder C.B."/>
            <person name="Miyauchi S."/>
            <person name="Viragh M."/>
            <person name="Kuo A."/>
            <person name="Thoen E."/>
            <person name="Andreopoulos B."/>
            <person name="Lu D."/>
            <person name="Skrede I."/>
            <person name="Drula E."/>
            <person name="Henrissat B."/>
            <person name="Morin E."/>
            <person name="Kohler A."/>
            <person name="Barry K."/>
            <person name="LaButti K."/>
            <person name="Morin E."/>
            <person name="Salamov A."/>
            <person name="Lipzen A."/>
            <person name="Mereny Z."/>
            <person name="Hegedus B."/>
            <person name="Baldrian P."/>
            <person name="Stursova M."/>
            <person name="Weitz H."/>
            <person name="Taylor A."/>
            <person name="Grigoriev I.V."/>
            <person name="Nagy L.G."/>
            <person name="Martin F."/>
            <person name="Kauserud H."/>
        </authorList>
    </citation>
    <scope>NUCLEOTIDE SEQUENCE</scope>
    <source>
        <strain evidence="2">CBHHK200</strain>
    </source>
</reference>
<proteinExistence type="predicted"/>
<protein>
    <submittedName>
        <fullName evidence="2">Uncharacterized protein</fullName>
    </submittedName>
</protein>
<keyword evidence="3" id="KW-1185">Reference proteome</keyword>
<dbReference type="Proteomes" id="UP001218188">
    <property type="component" value="Unassembled WGS sequence"/>
</dbReference>
<accession>A0AAD6SST8</accession>
<feature type="compositionally biased region" description="Low complexity" evidence="1">
    <location>
        <begin position="101"/>
        <end position="115"/>
    </location>
</feature>
<evidence type="ECO:0000313" key="2">
    <source>
        <dbReference type="EMBL" id="KAJ7033268.1"/>
    </source>
</evidence>
<feature type="compositionally biased region" description="Low complexity" evidence="1">
    <location>
        <begin position="82"/>
        <end position="91"/>
    </location>
</feature>
<feature type="compositionally biased region" description="Polar residues" evidence="1">
    <location>
        <begin position="160"/>
        <end position="174"/>
    </location>
</feature>